<evidence type="ECO:0000259" key="7">
    <source>
        <dbReference type="Pfam" id="PF02826"/>
    </source>
</evidence>
<evidence type="ECO:0000256" key="3">
    <source>
        <dbReference type="ARBA" id="ARBA00023002"/>
    </source>
</evidence>
<dbReference type="InterPro" id="IPR006139">
    <property type="entry name" value="D-isomer_2_OHA_DH_cat_dom"/>
</dbReference>
<gene>
    <name evidence="8" type="ORF">GCM10022207_28610</name>
</gene>
<dbReference type="Pfam" id="PF02826">
    <property type="entry name" value="2-Hacid_dh_C"/>
    <property type="match status" value="1"/>
</dbReference>
<evidence type="ECO:0000313" key="9">
    <source>
        <dbReference type="Proteomes" id="UP001501563"/>
    </source>
</evidence>
<organism evidence="8 9">
    <name type="scientific">Streptomyces lannensis</name>
    <dbReference type="NCBI Taxonomy" id="766498"/>
    <lineage>
        <taxon>Bacteria</taxon>
        <taxon>Bacillati</taxon>
        <taxon>Actinomycetota</taxon>
        <taxon>Actinomycetes</taxon>
        <taxon>Kitasatosporales</taxon>
        <taxon>Streptomycetaceae</taxon>
        <taxon>Streptomyces</taxon>
    </lineage>
</organism>
<dbReference type="InterPro" id="IPR036291">
    <property type="entry name" value="NAD(P)-bd_dom_sf"/>
</dbReference>
<dbReference type="RefSeq" id="WP_345548363.1">
    <property type="nucleotide sequence ID" value="NZ_BAAAZA010000007.1"/>
</dbReference>
<keyword evidence="9" id="KW-1185">Reference proteome</keyword>
<dbReference type="SUPFAM" id="SSF52283">
    <property type="entry name" value="Formate/glycerate dehydrogenase catalytic domain-like"/>
    <property type="match status" value="1"/>
</dbReference>
<dbReference type="EMBL" id="BAAAZA010000007">
    <property type="protein sequence ID" value="GAA3863047.1"/>
    <property type="molecule type" value="Genomic_DNA"/>
</dbReference>
<keyword evidence="4" id="KW-0520">NAD</keyword>
<dbReference type="InterPro" id="IPR029752">
    <property type="entry name" value="D-isomer_DH_CS1"/>
</dbReference>
<evidence type="ECO:0000256" key="2">
    <source>
        <dbReference type="ARBA" id="ARBA00022605"/>
    </source>
</evidence>
<dbReference type="InterPro" id="IPR050857">
    <property type="entry name" value="D-2-hydroxyacid_DH"/>
</dbReference>
<keyword evidence="3 5" id="KW-0560">Oxidoreductase</keyword>
<reference evidence="9" key="1">
    <citation type="journal article" date="2019" name="Int. J. Syst. Evol. Microbiol.">
        <title>The Global Catalogue of Microorganisms (GCM) 10K type strain sequencing project: providing services to taxonomists for standard genome sequencing and annotation.</title>
        <authorList>
            <consortium name="The Broad Institute Genomics Platform"/>
            <consortium name="The Broad Institute Genome Sequencing Center for Infectious Disease"/>
            <person name="Wu L."/>
            <person name="Ma J."/>
        </authorList>
    </citation>
    <scope>NUCLEOTIDE SEQUENCE [LARGE SCALE GENOMIC DNA]</scope>
    <source>
        <strain evidence="9">JCM 16578</strain>
    </source>
</reference>
<proteinExistence type="inferred from homology"/>
<name>A0ABP7K226_9ACTN</name>
<comment type="similarity">
    <text evidence="1 5">Belongs to the D-isomer specific 2-hydroxyacid dehydrogenase family.</text>
</comment>
<accession>A0ABP7K226</accession>
<protein>
    <submittedName>
        <fullName evidence="8">D-2-hydroxyacid dehydrogenase family protein</fullName>
    </submittedName>
</protein>
<dbReference type="PROSITE" id="PS00065">
    <property type="entry name" value="D_2_HYDROXYACID_DH_1"/>
    <property type="match status" value="1"/>
</dbReference>
<dbReference type="PANTHER" id="PTHR42789">
    <property type="entry name" value="D-ISOMER SPECIFIC 2-HYDROXYACID DEHYDROGENASE FAMILY PROTEIN (AFU_ORTHOLOGUE AFUA_6G10090)"/>
    <property type="match status" value="1"/>
</dbReference>
<dbReference type="SUPFAM" id="SSF51735">
    <property type="entry name" value="NAD(P)-binding Rossmann-fold domains"/>
    <property type="match status" value="1"/>
</dbReference>
<evidence type="ECO:0000313" key="8">
    <source>
        <dbReference type="EMBL" id="GAA3863047.1"/>
    </source>
</evidence>
<dbReference type="InterPro" id="IPR029753">
    <property type="entry name" value="D-isomer_DH_CS"/>
</dbReference>
<dbReference type="Proteomes" id="UP001501563">
    <property type="component" value="Unassembled WGS sequence"/>
</dbReference>
<dbReference type="Pfam" id="PF00389">
    <property type="entry name" value="2-Hacid_dh"/>
    <property type="match status" value="1"/>
</dbReference>
<dbReference type="CDD" id="cd12169">
    <property type="entry name" value="PGDH_like_1"/>
    <property type="match status" value="1"/>
</dbReference>
<comment type="caution">
    <text evidence="8">The sequence shown here is derived from an EMBL/GenBank/DDBJ whole genome shotgun (WGS) entry which is preliminary data.</text>
</comment>
<evidence type="ECO:0000256" key="5">
    <source>
        <dbReference type="RuleBase" id="RU003719"/>
    </source>
</evidence>
<feature type="domain" description="D-isomer specific 2-hydroxyacid dehydrogenase NAD-binding" evidence="7">
    <location>
        <begin position="110"/>
        <end position="282"/>
    </location>
</feature>
<feature type="domain" description="D-isomer specific 2-hydroxyacid dehydrogenase catalytic" evidence="6">
    <location>
        <begin position="25"/>
        <end position="310"/>
    </location>
</feature>
<keyword evidence="2" id="KW-0028">Amino-acid biosynthesis</keyword>
<dbReference type="PROSITE" id="PS00671">
    <property type="entry name" value="D_2_HYDROXYACID_DH_3"/>
    <property type="match status" value="1"/>
</dbReference>
<dbReference type="InterPro" id="IPR006140">
    <property type="entry name" value="D-isomer_DH_NAD-bd"/>
</dbReference>
<evidence type="ECO:0000259" key="6">
    <source>
        <dbReference type="Pfam" id="PF00389"/>
    </source>
</evidence>
<dbReference type="PANTHER" id="PTHR42789:SF1">
    <property type="entry name" value="D-ISOMER SPECIFIC 2-HYDROXYACID DEHYDROGENASE FAMILY PROTEIN (AFU_ORTHOLOGUE AFUA_6G10090)"/>
    <property type="match status" value="1"/>
</dbReference>
<sequence length="314" mass="33842">MRIAVLDDYQRAARRFADWDGLGAEVVFLHDHLGDTDAVTAALDGFDVVVAMRERTPFTAERLEALPALRLLVTTGMGNASIDMTAARRLGITVCGTGILPHATAELTWGLILSLTRHIHEEAAGMRQGAWQRTVGGDLAGRTLGIVGLGNLGGRVAAVGAAFGMRMVAWSTHLDPARAAEHGVTAVDKRELFSTSDIVTVHYKLSERSIGLIGAQELSWMKPTALLVNTSRGPIVDTPALVEALHQGRIAGAALDVYDTEPLPVEDPLRDLPHTLLTPHIGYVTEATYDVFYREAVEDIAAYRNGTPLRVLNP</sequence>
<evidence type="ECO:0000256" key="4">
    <source>
        <dbReference type="ARBA" id="ARBA00023027"/>
    </source>
</evidence>
<evidence type="ECO:0000256" key="1">
    <source>
        <dbReference type="ARBA" id="ARBA00005854"/>
    </source>
</evidence>
<dbReference type="Gene3D" id="3.40.50.720">
    <property type="entry name" value="NAD(P)-binding Rossmann-like Domain"/>
    <property type="match status" value="2"/>
</dbReference>